<feature type="domain" description="Transposase IS66 C-terminal" evidence="1">
    <location>
        <begin position="17"/>
        <end position="53"/>
    </location>
</feature>
<name>A0A5C6RF09_9BACT</name>
<dbReference type="RefSeq" id="WP_147169802.1">
    <property type="nucleotide sequence ID" value="NZ_VOOR01000293.1"/>
</dbReference>
<feature type="non-terminal residue" evidence="2">
    <location>
        <position position="1"/>
    </location>
</feature>
<reference evidence="2 3" key="1">
    <citation type="submission" date="2019-08" db="EMBL/GenBank/DDBJ databases">
        <title>Genome of Phaeodactylibacter luteus.</title>
        <authorList>
            <person name="Bowman J.P."/>
        </authorList>
    </citation>
    <scope>NUCLEOTIDE SEQUENCE [LARGE SCALE GENOMIC DNA]</scope>
    <source>
        <strain evidence="2 3">KCTC 42180</strain>
    </source>
</reference>
<dbReference type="EMBL" id="VOOR01000293">
    <property type="protein sequence ID" value="TXB51334.1"/>
    <property type="molecule type" value="Genomic_DNA"/>
</dbReference>
<evidence type="ECO:0000259" key="1">
    <source>
        <dbReference type="Pfam" id="PF13817"/>
    </source>
</evidence>
<evidence type="ECO:0000313" key="3">
    <source>
        <dbReference type="Proteomes" id="UP000321580"/>
    </source>
</evidence>
<sequence length="64" mass="7443">LFAGSHEAAQRAAMIYSFMASCKEHQINPYQWLKDTLDRIPDTKLSELHTLIPSPQWRPMEQNT</sequence>
<gene>
    <name evidence="2" type="ORF">FRY97_22220</name>
</gene>
<accession>A0A5C6RF09</accession>
<keyword evidence="3" id="KW-1185">Reference proteome</keyword>
<dbReference type="OrthoDB" id="9760067at2"/>
<dbReference type="AlphaFoldDB" id="A0A5C6RF09"/>
<dbReference type="Proteomes" id="UP000321580">
    <property type="component" value="Unassembled WGS sequence"/>
</dbReference>
<organism evidence="2 3">
    <name type="scientific">Phaeodactylibacter luteus</name>
    <dbReference type="NCBI Taxonomy" id="1564516"/>
    <lineage>
        <taxon>Bacteria</taxon>
        <taxon>Pseudomonadati</taxon>
        <taxon>Bacteroidota</taxon>
        <taxon>Saprospiria</taxon>
        <taxon>Saprospirales</taxon>
        <taxon>Haliscomenobacteraceae</taxon>
        <taxon>Phaeodactylibacter</taxon>
    </lineage>
</organism>
<dbReference type="InterPro" id="IPR039552">
    <property type="entry name" value="IS66_C"/>
</dbReference>
<protein>
    <submittedName>
        <fullName evidence="2">Transposase domain-containing protein</fullName>
    </submittedName>
</protein>
<proteinExistence type="predicted"/>
<dbReference type="Pfam" id="PF13817">
    <property type="entry name" value="DDE_Tnp_IS66_C"/>
    <property type="match status" value="1"/>
</dbReference>
<evidence type="ECO:0000313" key="2">
    <source>
        <dbReference type="EMBL" id="TXB51334.1"/>
    </source>
</evidence>
<comment type="caution">
    <text evidence="2">The sequence shown here is derived from an EMBL/GenBank/DDBJ whole genome shotgun (WGS) entry which is preliminary data.</text>
</comment>